<accession>A0A2U3L6U8</accession>
<dbReference type="EMBL" id="OMOD01000173">
    <property type="protein sequence ID" value="SPF47623.1"/>
    <property type="molecule type" value="Genomic_DNA"/>
</dbReference>
<evidence type="ECO:0000313" key="1">
    <source>
        <dbReference type="EMBL" id="SPF47623.1"/>
    </source>
</evidence>
<proteinExistence type="predicted"/>
<protein>
    <submittedName>
        <fullName evidence="1">Uncharacterized protein</fullName>
    </submittedName>
</protein>
<evidence type="ECO:0000313" key="2">
    <source>
        <dbReference type="Proteomes" id="UP000238701"/>
    </source>
</evidence>
<reference evidence="2" key="1">
    <citation type="submission" date="2018-02" db="EMBL/GenBank/DDBJ databases">
        <authorList>
            <person name="Hausmann B."/>
        </authorList>
    </citation>
    <scope>NUCLEOTIDE SEQUENCE [LARGE SCALE GENOMIC DNA]</scope>
    <source>
        <strain evidence="2">Peat soil MAG SbA1</strain>
    </source>
</reference>
<organism evidence="1 2">
    <name type="scientific">Candidatus Sulfotelmatobacter kueseliae</name>
    <dbReference type="NCBI Taxonomy" id="2042962"/>
    <lineage>
        <taxon>Bacteria</taxon>
        <taxon>Pseudomonadati</taxon>
        <taxon>Acidobacteriota</taxon>
        <taxon>Terriglobia</taxon>
        <taxon>Terriglobales</taxon>
        <taxon>Candidatus Korobacteraceae</taxon>
        <taxon>Candidatus Sulfotelmatobacter</taxon>
    </lineage>
</organism>
<dbReference type="Proteomes" id="UP000238701">
    <property type="component" value="Unassembled WGS sequence"/>
</dbReference>
<sequence length="42" mass="4451">MIMWGQPPPAVRPGVARQLYVASGFASQSNSTSTECGEITQP</sequence>
<dbReference type="AlphaFoldDB" id="A0A2U3L6U8"/>
<name>A0A2U3L6U8_9BACT</name>
<gene>
    <name evidence="1" type="ORF">SBA1_760013</name>
</gene>